<sequence length="180" mass="21081">MSTDILNITDPNASKTTDKSKLQILWEKIEKAEVRNQKAEEKVDELYNEYQSVVMPLEKQMSSTHCDLIAHLISFIPSENLTKRQRETLFDEIDEHMYQVDGKLHLYDSKRISDIRDTLDKYATKYYPEEKRETIDDGFDQLKLFLNMMGAGDLDLPEDDLKEVLFKGDSSKLLTLRKRL</sequence>
<dbReference type="KEGG" id="aii:E4K63_02260"/>
<dbReference type="EMBL" id="CP038241">
    <property type="protein sequence ID" value="QIV95714.1"/>
    <property type="molecule type" value="Genomic_DNA"/>
</dbReference>
<dbReference type="KEGG" id="aii:E4K63_07290"/>
<evidence type="ECO:0000256" key="1">
    <source>
        <dbReference type="SAM" id="Coils"/>
    </source>
</evidence>
<evidence type="ECO:0000313" key="2">
    <source>
        <dbReference type="EMBL" id="QIV95714.1"/>
    </source>
</evidence>
<organism evidence="2 4">
    <name type="scientific">Allofrancisella inopinata</name>
    <dbReference type="NCBI Taxonomy" id="1085647"/>
    <lineage>
        <taxon>Bacteria</taxon>
        <taxon>Pseudomonadati</taxon>
        <taxon>Pseudomonadota</taxon>
        <taxon>Gammaproteobacteria</taxon>
        <taxon>Thiotrichales</taxon>
        <taxon>Francisellaceae</taxon>
        <taxon>Allofrancisella</taxon>
    </lineage>
</organism>
<dbReference type="Proteomes" id="UP000502004">
    <property type="component" value="Chromosome"/>
</dbReference>
<keyword evidence="1" id="KW-0175">Coiled coil</keyword>
<protein>
    <submittedName>
        <fullName evidence="2">Uncharacterized protein</fullName>
    </submittedName>
</protein>
<dbReference type="EMBL" id="CP038241">
    <property type="protein sequence ID" value="QIV96642.1"/>
    <property type="molecule type" value="Genomic_DNA"/>
</dbReference>
<gene>
    <name evidence="2" type="ORF">E4K63_02260</name>
    <name evidence="3" type="ORF">E4K63_07290</name>
</gene>
<feature type="coiled-coil region" evidence="1">
    <location>
        <begin position="22"/>
        <end position="49"/>
    </location>
</feature>
<dbReference type="RefSeq" id="WP_133942555.1">
    <property type="nucleotide sequence ID" value="NZ_CP038241.1"/>
</dbReference>
<proteinExistence type="predicted"/>
<evidence type="ECO:0000313" key="4">
    <source>
        <dbReference type="Proteomes" id="UP000502004"/>
    </source>
</evidence>
<evidence type="ECO:0000313" key="3">
    <source>
        <dbReference type="EMBL" id="QIV96642.1"/>
    </source>
</evidence>
<keyword evidence="4" id="KW-1185">Reference proteome</keyword>
<name>A0AAE7CQV3_9GAMM</name>
<dbReference type="AlphaFoldDB" id="A0AAE7CQV3"/>
<reference evidence="2 4" key="1">
    <citation type="submission" date="2019-03" db="EMBL/GenBank/DDBJ databases">
        <title>Complete Genome Sequence of Allofrancisella inopinata Strain SYSU YG23 Isolated from Water-Cooling Systems in China.</title>
        <authorList>
            <person name="Ohrman C."/>
            <person name="Uneklint I."/>
            <person name="Sjodin A."/>
        </authorList>
    </citation>
    <scope>NUCLEOTIDE SEQUENCE [LARGE SCALE GENOMIC DNA]</scope>
    <source>
        <strain evidence="2 4">SYSU YG23</strain>
    </source>
</reference>
<accession>A0AAE7CQV3</accession>